<keyword evidence="8 10" id="KW-0675">Receptor</keyword>
<comment type="subcellular location">
    <subcellularLocation>
        <location evidence="1 10">Cell membrane</location>
        <topology evidence="1 10">Multi-pass membrane protein</topology>
    </subcellularLocation>
</comment>
<dbReference type="PANTHER" id="PTHR21137">
    <property type="entry name" value="ODORANT RECEPTOR"/>
    <property type="match status" value="1"/>
</dbReference>
<feature type="transmembrane region" description="Helical" evidence="10">
    <location>
        <begin position="142"/>
        <end position="164"/>
    </location>
</feature>
<evidence type="ECO:0000256" key="6">
    <source>
        <dbReference type="ARBA" id="ARBA00022989"/>
    </source>
</evidence>
<accession>A0ABD0TSK9</accession>
<keyword evidence="7 10" id="KW-0472">Membrane</keyword>
<dbReference type="PANTHER" id="PTHR21137:SF35">
    <property type="entry name" value="ODORANT RECEPTOR 19A-RELATED"/>
    <property type="match status" value="1"/>
</dbReference>
<keyword evidence="9 10" id="KW-0807">Transducer</keyword>
<name>A0ABD0TSK9_LOXSC</name>
<reference evidence="11 12" key="1">
    <citation type="submission" date="2024-06" db="EMBL/GenBank/DDBJ databases">
        <title>A chromosome-level genome assembly of beet webworm, Loxostege sticticalis.</title>
        <authorList>
            <person name="Zhang Y."/>
        </authorList>
    </citation>
    <scope>NUCLEOTIDE SEQUENCE [LARGE SCALE GENOMIC DNA]</scope>
    <source>
        <strain evidence="11">AQ028</strain>
        <tissue evidence="11">Male pupae</tissue>
    </source>
</reference>
<evidence type="ECO:0000256" key="10">
    <source>
        <dbReference type="RuleBase" id="RU351113"/>
    </source>
</evidence>
<comment type="caution">
    <text evidence="11">The sequence shown here is derived from an EMBL/GenBank/DDBJ whole genome shotgun (WGS) entry which is preliminary data.</text>
</comment>
<comment type="caution">
    <text evidence="10">Lacks conserved residue(s) required for the propagation of feature annotation.</text>
</comment>
<feature type="transmembrane region" description="Helical" evidence="10">
    <location>
        <begin position="206"/>
        <end position="228"/>
    </location>
</feature>
<evidence type="ECO:0000256" key="5">
    <source>
        <dbReference type="ARBA" id="ARBA00022725"/>
    </source>
</evidence>
<evidence type="ECO:0000313" key="11">
    <source>
        <dbReference type="EMBL" id="KAL0852348.1"/>
    </source>
</evidence>
<keyword evidence="4 10" id="KW-0812">Transmembrane</keyword>
<dbReference type="Pfam" id="PF02949">
    <property type="entry name" value="7tm_6"/>
    <property type="match status" value="1"/>
</dbReference>
<feature type="transmembrane region" description="Helical" evidence="10">
    <location>
        <begin position="303"/>
        <end position="321"/>
    </location>
</feature>
<dbReference type="InterPro" id="IPR004117">
    <property type="entry name" value="7tm6_olfct_rcpt"/>
</dbReference>
<protein>
    <recommendedName>
        <fullName evidence="10">Odorant receptor</fullName>
    </recommendedName>
</protein>
<proteinExistence type="inferred from homology"/>
<organism evidence="11 12">
    <name type="scientific">Loxostege sticticalis</name>
    <name type="common">Beet webworm moth</name>
    <dbReference type="NCBI Taxonomy" id="481309"/>
    <lineage>
        <taxon>Eukaryota</taxon>
        <taxon>Metazoa</taxon>
        <taxon>Ecdysozoa</taxon>
        <taxon>Arthropoda</taxon>
        <taxon>Hexapoda</taxon>
        <taxon>Insecta</taxon>
        <taxon>Pterygota</taxon>
        <taxon>Neoptera</taxon>
        <taxon>Endopterygota</taxon>
        <taxon>Lepidoptera</taxon>
        <taxon>Glossata</taxon>
        <taxon>Ditrysia</taxon>
        <taxon>Pyraloidea</taxon>
        <taxon>Crambidae</taxon>
        <taxon>Pyraustinae</taxon>
        <taxon>Loxostege</taxon>
    </lineage>
</organism>
<evidence type="ECO:0000256" key="1">
    <source>
        <dbReference type="ARBA" id="ARBA00004651"/>
    </source>
</evidence>
<evidence type="ECO:0000256" key="4">
    <source>
        <dbReference type="ARBA" id="ARBA00022692"/>
    </source>
</evidence>
<dbReference type="EMBL" id="JBEDNZ010000001">
    <property type="protein sequence ID" value="KAL0852348.1"/>
    <property type="molecule type" value="Genomic_DNA"/>
</dbReference>
<dbReference type="GO" id="GO:0005886">
    <property type="term" value="C:plasma membrane"/>
    <property type="evidence" value="ECO:0007669"/>
    <property type="project" value="UniProtKB-SubCell"/>
</dbReference>
<feature type="transmembrane region" description="Helical" evidence="10">
    <location>
        <begin position="84"/>
        <end position="107"/>
    </location>
</feature>
<keyword evidence="6 10" id="KW-1133">Transmembrane helix</keyword>
<dbReference type="GO" id="GO:0007608">
    <property type="term" value="P:sensory perception of smell"/>
    <property type="evidence" value="ECO:0007669"/>
    <property type="project" value="UniProtKB-KW"/>
</dbReference>
<evidence type="ECO:0000256" key="7">
    <source>
        <dbReference type="ARBA" id="ARBA00023136"/>
    </source>
</evidence>
<keyword evidence="3 10" id="KW-0716">Sensory transduction</keyword>
<dbReference type="AlphaFoldDB" id="A0ABD0TSK9"/>
<keyword evidence="2" id="KW-1003">Cell membrane</keyword>
<keyword evidence="5 10" id="KW-0552">Olfaction</keyword>
<evidence type="ECO:0000313" key="12">
    <source>
        <dbReference type="Proteomes" id="UP001549921"/>
    </source>
</evidence>
<evidence type="ECO:0000256" key="9">
    <source>
        <dbReference type="ARBA" id="ARBA00023224"/>
    </source>
</evidence>
<gene>
    <name evidence="11" type="ORF">ABMA28_000551</name>
</gene>
<dbReference type="GO" id="GO:0007165">
    <property type="term" value="P:signal transduction"/>
    <property type="evidence" value="ECO:0007669"/>
    <property type="project" value="UniProtKB-KW"/>
</dbReference>
<sequence>MGIFKGFKRIFFKENFEFSSPDVDLDNFHPQLRRLIVPLGIFFNNQDSFLRFLNPVLNSLMIFIAVVMEMICVIHGIQTLDYSFFTECFCYLVMLLYVPVLYFSVLVNKDSMLEILDQMEGDFKFICNLGDKHRDHFLKRQLLIWQFFLIWMATITSVAFLIFLRTLIPLTYQSLIATHDEHTIRPSLFPMWLPKDDPYRTPNYEIFMFFQMYFVCVYVQSFGVNVYIQFHMLIHNYTILELVIIDFEMIFEDLDEDVVYLSRYHPRRVLIQRILNKRIQRIVAWHDSVFTSFDNLSSIQGPVICYQVLFTPIVYCLMMFQIADKLEGGQLDIYFAGLLSVFTFQLWMPCYIGSLLRNKGFDVGEACYNSSWNTTPLSRMIRNDIVIVMSRAQQPLSMQFFCLPDLSLETFSSIMSSAYSYFNMIRQSNN</sequence>
<evidence type="ECO:0000256" key="8">
    <source>
        <dbReference type="ARBA" id="ARBA00023170"/>
    </source>
</evidence>
<evidence type="ECO:0000256" key="2">
    <source>
        <dbReference type="ARBA" id="ARBA00022475"/>
    </source>
</evidence>
<comment type="similarity">
    <text evidence="10">Belongs to the insect chemoreceptor superfamily. Heteromeric odorant receptor channel (TC 1.A.69) family.</text>
</comment>
<evidence type="ECO:0000256" key="3">
    <source>
        <dbReference type="ARBA" id="ARBA00022606"/>
    </source>
</evidence>
<feature type="transmembrane region" description="Helical" evidence="10">
    <location>
        <begin position="333"/>
        <end position="352"/>
    </location>
</feature>
<feature type="transmembrane region" description="Helical" evidence="10">
    <location>
        <begin position="56"/>
        <end position="78"/>
    </location>
</feature>
<dbReference type="Proteomes" id="UP001549921">
    <property type="component" value="Unassembled WGS sequence"/>
</dbReference>